<organism evidence="2 3">
    <name type="scientific">Candidatus Nephthysia bennettiae</name>
    <dbReference type="NCBI Taxonomy" id="3127016"/>
    <lineage>
        <taxon>Bacteria</taxon>
        <taxon>Bacillati</taxon>
        <taxon>Candidatus Dormiibacterota</taxon>
        <taxon>Candidatus Dormibacteria</taxon>
        <taxon>Candidatus Dormibacterales</taxon>
        <taxon>Candidatus Dormibacteraceae</taxon>
        <taxon>Candidatus Nephthysia</taxon>
    </lineage>
</organism>
<protein>
    <submittedName>
        <fullName evidence="2">Alpha/beta hydrolase</fullName>
    </submittedName>
</protein>
<dbReference type="InterPro" id="IPR000073">
    <property type="entry name" value="AB_hydrolase_1"/>
</dbReference>
<evidence type="ECO:0000259" key="1">
    <source>
        <dbReference type="Pfam" id="PF00561"/>
    </source>
</evidence>
<dbReference type="PANTHER" id="PTHR43689:SF8">
    <property type="entry name" value="ALPHA_BETA-HYDROLASES SUPERFAMILY PROTEIN"/>
    <property type="match status" value="1"/>
</dbReference>
<dbReference type="PANTHER" id="PTHR43689">
    <property type="entry name" value="HYDROLASE"/>
    <property type="match status" value="1"/>
</dbReference>
<accession>A0A934N9P5</accession>
<gene>
    <name evidence="2" type="ORF">JF922_21755</name>
</gene>
<evidence type="ECO:0000313" key="2">
    <source>
        <dbReference type="EMBL" id="MBJ7600681.1"/>
    </source>
</evidence>
<dbReference type="RefSeq" id="WP_338204616.1">
    <property type="nucleotide sequence ID" value="NZ_JAEKNR010000217.1"/>
</dbReference>
<dbReference type="EMBL" id="JAEKNR010000217">
    <property type="protein sequence ID" value="MBJ7600681.1"/>
    <property type="molecule type" value="Genomic_DNA"/>
</dbReference>
<name>A0A934N9P5_9BACT</name>
<proteinExistence type="predicted"/>
<dbReference type="AlphaFoldDB" id="A0A934N9P5"/>
<comment type="caution">
    <text evidence="2">The sequence shown here is derived from an EMBL/GenBank/DDBJ whole genome shotgun (WGS) entry which is preliminary data.</text>
</comment>
<dbReference type="Gene3D" id="3.40.50.1820">
    <property type="entry name" value="alpha/beta hydrolase"/>
    <property type="match status" value="1"/>
</dbReference>
<dbReference type="InterPro" id="IPR029058">
    <property type="entry name" value="AB_hydrolase_fold"/>
</dbReference>
<feature type="domain" description="AB hydrolase-1" evidence="1">
    <location>
        <begin position="37"/>
        <end position="288"/>
    </location>
</feature>
<dbReference type="PRINTS" id="PR00111">
    <property type="entry name" value="ABHYDROLASE"/>
</dbReference>
<dbReference type="InterPro" id="IPR000639">
    <property type="entry name" value="Epox_hydrolase-like"/>
</dbReference>
<dbReference type="PRINTS" id="PR00412">
    <property type="entry name" value="EPOXHYDRLASE"/>
</dbReference>
<dbReference type="Proteomes" id="UP000612893">
    <property type="component" value="Unassembled WGS sequence"/>
</dbReference>
<keyword evidence="3" id="KW-1185">Reference proteome</keyword>
<dbReference type="GO" id="GO:0016787">
    <property type="term" value="F:hydrolase activity"/>
    <property type="evidence" value="ECO:0007669"/>
    <property type="project" value="UniProtKB-KW"/>
</dbReference>
<dbReference type="SUPFAM" id="SSF53474">
    <property type="entry name" value="alpha/beta-Hydrolases"/>
    <property type="match status" value="1"/>
</dbReference>
<dbReference type="Pfam" id="PF00561">
    <property type="entry name" value="Abhydrolase_1"/>
    <property type="match status" value="1"/>
</dbReference>
<sequence length="301" mass="32909">MVVGGTRRGGQPVALRSGFVDVGDLRLHHTFGGRGSPAIVFVHGLGSSGYIEWRFNLPEMARRHRVLAPDLPGFGRSSKPAVSYGVPLFARSVEGYLRALRLRSGVLVGTSMGGRVAMEVALHRPELVRKLVLVNALGLGRPRIQLPYPLVTMPRVGEAVMGLLRGTLRRSSGDSIRRLARRYLGFSGDLERTMDDSYLAELRELHESQGYHDAYLATVRSLARPGPLARGGELVAGLARTGIPILLVWGALDPLFPLEHAERAHRDLPGSRLAVIEGAGHTPQAERPDEFNRVLDSFLRD</sequence>
<keyword evidence="2" id="KW-0378">Hydrolase</keyword>
<reference evidence="2" key="1">
    <citation type="submission" date="2020-10" db="EMBL/GenBank/DDBJ databases">
        <title>Ca. Dormibacterota MAGs.</title>
        <authorList>
            <person name="Montgomery K."/>
        </authorList>
    </citation>
    <scope>NUCLEOTIDE SEQUENCE [LARGE SCALE GENOMIC DNA]</scope>
    <source>
        <strain evidence="2">SC8812_S17_10</strain>
    </source>
</reference>
<evidence type="ECO:0000313" key="3">
    <source>
        <dbReference type="Proteomes" id="UP000612893"/>
    </source>
</evidence>